<proteinExistence type="predicted"/>
<dbReference type="InterPro" id="IPR022385">
    <property type="entry name" value="Rhs_assc_core"/>
</dbReference>
<dbReference type="Gene3D" id="2.180.10.10">
    <property type="entry name" value="RHS repeat-associated core"/>
    <property type="match status" value="1"/>
</dbReference>
<protein>
    <submittedName>
        <fullName evidence="1">RHS repeat-associated core domain-containing protein</fullName>
    </submittedName>
</protein>
<evidence type="ECO:0000313" key="1">
    <source>
        <dbReference type="EMBL" id="SHN11243.1"/>
    </source>
</evidence>
<dbReference type="PANTHER" id="PTHR32305:SF15">
    <property type="entry name" value="PROTEIN RHSA-RELATED"/>
    <property type="match status" value="1"/>
</dbReference>
<accession>A0A1M7P423</accession>
<dbReference type="InterPro" id="IPR050708">
    <property type="entry name" value="T6SS_VgrG/RHS"/>
</dbReference>
<dbReference type="PANTHER" id="PTHR32305">
    <property type="match status" value="1"/>
</dbReference>
<gene>
    <name evidence="1" type="ORF">SAMN04488494_0330</name>
</gene>
<dbReference type="EMBL" id="FRCJ01000017">
    <property type="protein sequence ID" value="SHN11243.1"/>
    <property type="molecule type" value="Genomic_DNA"/>
</dbReference>
<dbReference type="AlphaFoldDB" id="A0A1M7P423"/>
<dbReference type="RefSeq" id="WP_073048561.1">
    <property type="nucleotide sequence ID" value="NZ_FRCJ01000017.1"/>
</dbReference>
<reference evidence="1 2" key="1">
    <citation type="submission" date="2016-11" db="EMBL/GenBank/DDBJ databases">
        <authorList>
            <person name="Jaros S."/>
            <person name="Januszkiewicz K."/>
            <person name="Wedrychowicz H."/>
        </authorList>
    </citation>
    <scope>NUCLEOTIDE SEQUENCE [LARGE SCALE GENOMIC DNA]</scope>
    <source>
        <strain evidence="1 2">BPI-34</strain>
    </source>
</reference>
<dbReference type="NCBIfam" id="TIGR03696">
    <property type="entry name" value="Rhs_assc_core"/>
    <property type="match status" value="1"/>
</dbReference>
<evidence type="ECO:0000313" key="2">
    <source>
        <dbReference type="Proteomes" id="UP000184280"/>
    </source>
</evidence>
<dbReference type="OrthoDB" id="997343at2"/>
<name>A0A1M7P423_XYLRU</name>
<organism evidence="1 2">
    <name type="scientific">Xylanibacter ruminicola</name>
    <name type="common">Prevotella ruminicola</name>
    <dbReference type="NCBI Taxonomy" id="839"/>
    <lineage>
        <taxon>Bacteria</taxon>
        <taxon>Pseudomonadati</taxon>
        <taxon>Bacteroidota</taxon>
        <taxon>Bacteroidia</taxon>
        <taxon>Bacteroidales</taxon>
        <taxon>Prevotellaceae</taxon>
        <taxon>Xylanibacter</taxon>
    </lineage>
</organism>
<dbReference type="Proteomes" id="UP000184280">
    <property type="component" value="Unassembled WGS sequence"/>
</dbReference>
<sequence length="442" mass="49479">MEYKKANGSGYKFNANGSLQADKSRGIAYITYDLNNNPKQIYFMNGSVTQYVYTASGQKLRTVHYTAKPNISRTWGVKPAELTSSQILQADSTDYLLGGSLTLKNGKVDKYLFDGGYAQASAASSTSDNFTFYYYTPDHLGNIREVVNESGSVQQITNYYPFGATYAESSAADFQPYKYNGKELDKMHGLNTYDYGARQHDPILARWDRIDPLCEKYYGTSPYVYCVNNPVVLIDPDGRSTQVKILEDGTYQVIGGDINDKDRNIYVYTQDDDGNYTVRGESIGVSATMTSFYNSDKKKWENSIINPSDMSGEIFLGKIFKDPDLISYMDKARTNHEYDFKVTNGTLGKKDVNPYRGMPIGKTQGGMRIYSSARDIGNIAAGYVAAVNGLTWELARVGFDIYQGGVEGISTQNAEYYGWKYGKRSMPFVKEKFNSSNPFLIP</sequence>